<dbReference type="AlphaFoldDB" id="A0AAE1DK13"/>
<sequence length="262" mass="28904">MPSSATNRRPKMSCGDAMHEKDERAPSLVPLAVPGLVPASDDLVMVSGCLLIDCQVKHRCFTACHLISWLLKPMIVLVTLVKGFYFVKCCRFTAALTIRAYSRYGRIIVAKLVCLNFCSKIPAGSVLFSWGFLETSPHLTVKPSFLPVFNDAHQLSCTKADLALPLLGVPRPVSLNLTTLEGKPPHWSSGATRGEIDGVDFASLRRVEATIRLVWNALKWTIVLSLWQRRVLLGTLPLFWSGGELFVDIDFMASSAHSFCTV</sequence>
<accession>A0AAE1DK13</accession>
<keyword evidence="2" id="KW-1185">Reference proteome</keyword>
<protein>
    <submittedName>
        <fullName evidence="1">Uncharacterized protein</fullName>
    </submittedName>
</protein>
<dbReference type="EMBL" id="JAWDGP010003531">
    <property type="protein sequence ID" value="KAK3773579.1"/>
    <property type="molecule type" value="Genomic_DNA"/>
</dbReference>
<dbReference type="Proteomes" id="UP001283361">
    <property type="component" value="Unassembled WGS sequence"/>
</dbReference>
<reference evidence="1" key="1">
    <citation type="journal article" date="2023" name="G3 (Bethesda)">
        <title>A reference genome for the long-term kleptoplast-retaining sea slug Elysia crispata morphotype clarki.</title>
        <authorList>
            <person name="Eastman K.E."/>
            <person name="Pendleton A.L."/>
            <person name="Shaikh M.A."/>
            <person name="Suttiyut T."/>
            <person name="Ogas R."/>
            <person name="Tomko P."/>
            <person name="Gavelis G."/>
            <person name="Widhalm J.R."/>
            <person name="Wisecaver J.H."/>
        </authorList>
    </citation>
    <scope>NUCLEOTIDE SEQUENCE</scope>
    <source>
        <strain evidence="1">ECLA1</strain>
    </source>
</reference>
<evidence type="ECO:0000313" key="2">
    <source>
        <dbReference type="Proteomes" id="UP001283361"/>
    </source>
</evidence>
<proteinExistence type="predicted"/>
<organism evidence="1 2">
    <name type="scientific">Elysia crispata</name>
    <name type="common">lettuce slug</name>
    <dbReference type="NCBI Taxonomy" id="231223"/>
    <lineage>
        <taxon>Eukaryota</taxon>
        <taxon>Metazoa</taxon>
        <taxon>Spiralia</taxon>
        <taxon>Lophotrochozoa</taxon>
        <taxon>Mollusca</taxon>
        <taxon>Gastropoda</taxon>
        <taxon>Heterobranchia</taxon>
        <taxon>Euthyneura</taxon>
        <taxon>Panpulmonata</taxon>
        <taxon>Sacoglossa</taxon>
        <taxon>Placobranchoidea</taxon>
        <taxon>Plakobranchidae</taxon>
        <taxon>Elysia</taxon>
    </lineage>
</organism>
<evidence type="ECO:0000313" key="1">
    <source>
        <dbReference type="EMBL" id="KAK3773579.1"/>
    </source>
</evidence>
<gene>
    <name evidence="1" type="ORF">RRG08_022288</name>
</gene>
<comment type="caution">
    <text evidence="1">The sequence shown here is derived from an EMBL/GenBank/DDBJ whole genome shotgun (WGS) entry which is preliminary data.</text>
</comment>
<name>A0AAE1DK13_9GAST</name>